<dbReference type="Pfam" id="PF11999">
    <property type="entry name" value="Ice_binding"/>
    <property type="match status" value="1"/>
</dbReference>
<evidence type="ECO:0000256" key="1">
    <source>
        <dbReference type="ARBA" id="ARBA00005445"/>
    </source>
</evidence>
<dbReference type="InterPro" id="IPR032812">
    <property type="entry name" value="SbsA_Ig"/>
</dbReference>
<comment type="caution">
    <text evidence="4">The sequence shown here is derived from an EMBL/GenBank/DDBJ whole genome shotgun (WGS) entry which is preliminary data.</text>
</comment>
<dbReference type="InterPro" id="IPR014755">
    <property type="entry name" value="Cu-Rt/internalin_Ig-like"/>
</dbReference>
<evidence type="ECO:0000256" key="2">
    <source>
        <dbReference type="ARBA" id="ARBA00022729"/>
    </source>
</evidence>
<dbReference type="AlphaFoldDB" id="A0A1J5T0D8"/>
<sequence>MKKNSTSTECTLLHTCNSYSKFFNNKWLMILLFFVVGAGCKKITEETGLIGVCPTVISTLPANNDTAVSLSATVNATFNEPMDPATINALTFTVANGTTPIAGIITFAGSTATFSPTKSLSPSTTYTGTITKGAKDLAHNAMVSNYVWTFKTGAGPDLIPPTVVSTDPANAAIGVAYNKKISATFSKIMDSLSTTTSFKLFNTTNAGTAVTGTVTYSGATAVFTPTVNLLPNTTYTGTITTTAKDRVGNFLVSNYVWSFTTLPIVPPTVTSADPVNTATGVAYNKLVSATFSKAMDSTSAVTSFTLANTSLGGTAVSGSVTYSVSGLKATFTPSSNLLPNTTYTGTISTVAKDVAGDTLVTKYVWSFTTVALIPPTVVSTDPANAATGVLLTKLVSATFSKTMDSTSAVNSFTLANTSLGGTNVSGSVTYSGLTAVFTPSANLLPNTTYTGTISTVAKDLAGNTLVSNYVWSFITQSISTTFTLGTISTFGAFGGNAGVTNQGLYTMINNGGIGTTAASSLVTGFHDGITAAVYTETTLNVGDATGGIFTAPPAPGTSTSFTTAQNALNDATIAYNSMSPASKPGGIDPNAGELGGQTLAPGIYKSASGTFKITNLDLVLDAKGDPNAVWIFQTAAGLTVGGSAPRSVTFLNGVGSPKNVFWYVGSQAVINYAGGGTMVGTIIAYSGVTLSSPANSTTTSATTILNGRAISLVASVTMVNTIVNVQ</sequence>
<feature type="domain" description="SbsA Ig-like" evidence="3">
    <location>
        <begin position="265"/>
        <end position="369"/>
    </location>
</feature>
<reference evidence="4" key="1">
    <citation type="submission" date="2016-10" db="EMBL/GenBank/DDBJ databases">
        <title>Sequence of Gallionella enrichment culture.</title>
        <authorList>
            <person name="Poehlein A."/>
            <person name="Muehling M."/>
            <person name="Daniel R."/>
        </authorList>
    </citation>
    <scope>NUCLEOTIDE SEQUENCE</scope>
</reference>
<proteinExistence type="inferred from homology"/>
<dbReference type="Gene3D" id="2.60.40.1220">
    <property type="match status" value="4"/>
</dbReference>
<evidence type="ECO:0000313" key="4">
    <source>
        <dbReference type="EMBL" id="OIR05694.1"/>
    </source>
</evidence>
<comment type="similarity">
    <text evidence="1">Belongs to the ice-binding protein family.</text>
</comment>
<organism evidence="4">
    <name type="scientific">mine drainage metagenome</name>
    <dbReference type="NCBI Taxonomy" id="410659"/>
    <lineage>
        <taxon>unclassified sequences</taxon>
        <taxon>metagenomes</taxon>
        <taxon>ecological metagenomes</taxon>
    </lineage>
</organism>
<accession>A0A1J5T0D8</accession>
<dbReference type="InterPro" id="IPR021884">
    <property type="entry name" value="Ice-bd_prot"/>
</dbReference>
<dbReference type="EMBL" id="MLJW01000048">
    <property type="protein sequence ID" value="OIR05694.1"/>
    <property type="molecule type" value="Genomic_DNA"/>
</dbReference>
<dbReference type="Pfam" id="PF13205">
    <property type="entry name" value="Big_5"/>
    <property type="match status" value="4"/>
</dbReference>
<protein>
    <recommendedName>
        <fullName evidence="3">SbsA Ig-like domain-containing protein</fullName>
    </recommendedName>
</protein>
<feature type="domain" description="SbsA Ig-like" evidence="3">
    <location>
        <begin position="159"/>
        <end position="261"/>
    </location>
</feature>
<evidence type="ECO:0000259" key="3">
    <source>
        <dbReference type="Pfam" id="PF13205"/>
    </source>
</evidence>
<feature type="domain" description="SbsA Ig-like" evidence="3">
    <location>
        <begin position="54"/>
        <end position="152"/>
    </location>
</feature>
<gene>
    <name evidence="4" type="ORF">GALL_121290</name>
</gene>
<feature type="domain" description="SbsA Ig-like" evidence="3">
    <location>
        <begin position="373"/>
        <end position="475"/>
    </location>
</feature>
<name>A0A1J5T0D8_9ZZZZ</name>
<keyword evidence="2" id="KW-0732">Signal</keyword>